<dbReference type="GO" id="GO:0032259">
    <property type="term" value="P:methylation"/>
    <property type="evidence" value="ECO:0007669"/>
    <property type="project" value="UniProtKB-KW"/>
</dbReference>
<dbReference type="InterPro" id="IPR013216">
    <property type="entry name" value="Methyltransf_11"/>
</dbReference>
<keyword evidence="2" id="KW-0489">Methyltransferase</keyword>
<proteinExistence type="predicted"/>
<organism evidence="2 3">
    <name type="scientific">Nocardioides marmoriginsengisoli</name>
    <dbReference type="NCBI Taxonomy" id="661483"/>
    <lineage>
        <taxon>Bacteria</taxon>
        <taxon>Bacillati</taxon>
        <taxon>Actinomycetota</taxon>
        <taxon>Actinomycetes</taxon>
        <taxon>Propionibacteriales</taxon>
        <taxon>Nocardioidaceae</taxon>
        <taxon>Nocardioides</taxon>
    </lineage>
</organism>
<dbReference type="AlphaFoldDB" id="A0A3N0CH18"/>
<dbReference type="InterPro" id="IPR029063">
    <property type="entry name" value="SAM-dependent_MTases_sf"/>
</dbReference>
<dbReference type="Gene3D" id="3.40.50.150">
    <property type="entry name" value="Vaccinia Virus protein VP39"/>
    <property type="match status" value="1"/>
</dbReference>
<name>A0A3N0CH18_9ACTN</name>
<keyword evidence="3" id="KW-1185">Reference proteome</keyword>
<dbReference type="EMBL" id="RJSE01000007">
    <property type="protein sequence ID" value="RNL62541.1"/>
    <property type="molecule type" value="Genomic_DNA"/>
</dbReference>
<dbReference type="OrthoDB" id="3818442at2"/>
<dbReference type="PANTHER" id="PTHR43591:SF24">
    <property type="entry name" value="2-METHOXY-6-POLYPRENYL-1,4-BENZOQUINOL METHYLASE, MITOCHONDRIAL"/>
    <property type="match status" value="1"/>
</dbReference>
<comment type="caution">
    <text evidence="2">The sequence shown here is derived from an EMBL/GenBank/DDBJ whole genome shotgun (WGS) entry which is preliminary data.</text>
</comment>
<evidence type="ECO:0000313" key="3">
    <source>
        <dbReference type="Proteomes" id="UP000267128"/>
    </source>
</evidence>
<reference evidence="2 3" key="1">
    <citation type="submission" date="2018-11" db="EMBL/GenBank/DDBJ databases">
        <authorList>
            <person name="Li F."/>
        </authorList>
    </citation>
    <scope>NUCLEOTIDE SEQUENCE [LARGE SCALE GENOMIC DNA]</scope>
    <source>
        <strain evidence="2 3">Gsoil 097</strain>
    </source>
</reference>
<evidence type="ECO:0000259" key="1">
    <source>
        <dbReference type="Pfam" id="PF08241"/>
    </source>
</evidence>
<evidence type="ECO:0000313" key="2">
    <source>
        <dbReference type="EMBL" id="RNL62541.1"/>
    </source>
</evidence>
<accession>A0A3N0CH18</accession>
<keyword evidence="2" id="KW-0808">Transferase</keyword>
<dbReference type="Proteomes" id="UP000267128">
    <property type="component" value="Unassembled WGS sequence"/>
</dbReference>
<protein>
    <submittedName>
        <fullName evidence="2">Methyltransferase domain-containing protein</fullName>
    </submittedName>
</protein>
<dbReference type="CDD" id="cd02440">
    <property type="entry name" value="AdoMet_MTases"/>
    <property type="match status" value="1"/>
</dbReference>
<dbReference type="GO" id="GO:0008757">
    <property type="term" value="F:S-adenosylmethionine-dependent methyltransferase activity"/>
    <property type="evidence" value="ECO:0007669"/>
    <property type="project" value="InterPro"/>
</dbReference>
<feature type="domain" description="Methyltransferase type 11" evidence="1">
    <location>
        <begin position="49"/>
        <end position="143"/>
    </location>
</feature>
<gene>
    <name evidence="2" type="ORF">EFK50_12290</name>
</gene>
<sequence length="273" mass="29097">MDDRRSSGDAQFGGSIPDLYERLLVPMIFQGPATRLAGVVAATSPRTILETAAGTGVLTRALVQQCPDARITATDLNQPMLDAAATRTAARVRWQQADALDLPFEDGSFDVVVCQFGAMFFPNRSAGYREAGRVLAPGGTFVLNVWDRIENNEVTYVIESAMALAAPADPPRFMSRTPHGYFDPDRIRADLAVAGMTDVEIVAVDGIGVTTAADAAVAFCQGTPWSGELARHPTLDVATATGIAEQALLDHFGSGTIDGRIRWFEVVARPGTA</sequence>
<dbReference type="PANTHER" id="PTHR43591">
    <property type="entry name" value="METHYLTRANSFERASE"/>
    <property type="match status" value="1"/>
</dbReference>
<dbReference type="SUPFAM" id="SSF53335">
    <property type="entry name" value="S-adenosyl-L-methionine-dependent methyltransferases"/>
    <property type="match status" value="1"/>
</dbReference>
<dbReference type="RefSeq" id="WP_123227837.1">
    <property type="nucleotide sequence ID" value="NZ_RJSE01000007.1"/>
</dbReference>
<dbReference type="Pfam" id="PF08241">
    <property type="entry name" value="Methyltransf_11"/>
    <property type="match status" value="1"/>
</dbReference>